<accession>A0A367Y6A5</accession>
<dbReference type="AlphaFoldDB" id="A0A367Y6A5"/>
<keyword evidence="1" id="KW-0472">Membrane</keyword>
<keyword evidence="3" id="KW-1185">Reference proteome</keyword>
<organism evidence="2 3">
    <name type="scientific">Microbacterium sorbitolivorans</name>
    <dbReference type="NCBI Taxonomy" id="1867410"/>
    <lineage>
        <taxon>Bacteria</taxon>
        <taxon>Bacillati</taxon>
        <taxon>Actinomycetota</taxon>
        <taxon>Actinomycetes</taxon>
        <taxon>Micrococcales</taxon>
        <taxon>Microbacteriaceae</taxon>
        <taxon>Microbacterium</taxon>
    </lineage>
</organism>
<keyword evidence="1" id="KW-0812">Transmembrane</keyword>
<reference evidence="2 3" key="1">
    <citation type="submission" date="2018-07" db="EMBL/GenBank/DDBJ databases">
        <title>Microbacterium endoborsara sp. nov., a novel actinobacterium isolated from Borszczowia aralocaspica.</title>
        <authorList>
            <person name="An D."/>
        </authorList>
    </citation>
    <scope>NUCLEOTIDE SEQUENCE [LARGE SCALE GENOMIC DNA]</scope>
    <source>
        <strain evidence="2 3">C1.15228</strain>
    </source>
</reference>
<keyword evidence="1" id="KW-1133">Transmembrane helix</keyword>
<protein>
    <submittedName>
        <fullName evidence="2">Uncharacterized protein</fullName>
    </submittedName>
</protein>
<evidence type="ECO:0000313" key="3">
    <source>
        <dbReference type="Proteomes" id="UP000253508"/>
    </source>
</evidence>
<comment type="caution">
    <text evidence="2">The sequence shown here is derived from an EMBL/GenBank/DDBJ whole genome shotgun (WGS) entry which is preliminary data.</text>
</comment>
<dbReference type="OrthoDB" id="4976927at2"/>
<evidence type="ECO:0000313" key="2">
    <source>
        <dbReference type="EMBL" id="RCK61367.1"/>
    </source>
</evidence>
<dbReference type="EMBL" id="QORO01000001">
    <property type="protein sequence ID" value="RCK61367.1"/>
    <property type="molecule type" value="Genomic_DNA"/>
</dbReference>
<name>A0A367Y6A5_9MICO</name>
<gene>
    <name evidence="2" type="ORF">DTO57_01575</name>
</gene>
<sequence>MSARRGRWIPWAVTGGIVLAGGAAAAFVVFPALEHRSAEDRYAEAQAAWQEAREGLQAEQTGWDAADARAQDALTVAAAVTPDAALPYLDADLVTEVKGAASDIEAAYDDVPDPVVAHLALPNPQTTDELIDAADELDALAGEYERAAGQYDDVEARVAELTPGLESAAEAVRASIPDAAAAVEEANISSTAQSRIRLHYAADAAATSDDSVEYYVTAYAEAAQAVEQSQADEMAEKDQGDGLIDARLEVEEFVRSITGGVRVDFDWAPIVNGLGDGDSAGGRVTWQYLDGGSATMELSNSVAANWPDSRYESLVAHESGHVITAKCQDMLVDTFEGDAELMATAWAIGMGYTDSWGNGVNFYYDGVAPTQDLVDATTGCR</sequence>
<dbReference type="RefSeq" id="WP_114116473.1">
    <property type="nucleotide sequence ID" value="NZ_BMHU01000001.1"/>
</dbReference>
<proteinExistence type="predicted"/>
<dbReference type="Proteomes" id="UP000253508">
    <property type="component" value="Unassembled WGS sequence"/>
</dbReference>
<feature type="transmembrane region" description="Helical" evidence="1">
    <location>
        <begin position="12"/>
        <end position="33"/>
    </location>
</feature>
<evidence type="ECO:0000256" key="1">
    <source>
        <dbReference type="SAM" id="Phobius"/>
    </source>
</evidence>